<evidence type="ECO:0000313" key="5">
    <source>
        <dbReference type="Proteomes" id="UP000037136"/>
    </source>
</evidence>
<feature type="region of interest" description="Disordered" evidence="2">
    <location>
        <begin position="240"/>
        <end position="266"/>
    </location>
</feature>
<dbReference type="EMBL" id="LAZP02001400">
    <property type="protein sequence ID" value="PFH54982.1"/>
    <property type="molecule type" value="Genomic_DNA"/>
</dbReference>
<keyword evidence="5" id="KW-1185">Reference proteome</keyword>
<feature type="transmembrane region" description="Helical" evidence="3">
    <location>
        <begin position="378"/>
        <end position="398"/>
    </location>
</feature>
<keyword evidence="1 3" id="KW-0472">Membrane</keyword>
<dbReference type="GO" id="GO:0006506">
    <property type="term" value="P:GPI anchor biosynthetic process"/>
    <property type="evidence" value="ECO:0007669"/>
    <property type="project" value="InterPro"/>
</dbReference>
<reference evidence="4 5" key="1">
    <citation type="journal article" date="2015" name="BMC Genomics">
        <title>Gene expression during zombie ant biting behavior reflects the complexity underlying fungal parasitic behavioral manipulation.</title>
        <authorList>
            <person name="de Bekker C."/>
            <person name="Ohm R.A."/>
            <person name="Loreto R.G."/>
            <person name="Sebastian A."/>
            <person name="Albert I."/>
            <person name="Merrow M."/>
            <person name="Brachmann A."/>
            <person name="Hughes D.P."/>
        </authorList>
    </citation>
    <scope>NUCLEOTIDE SEQUENCE [LARGE SCALE GENOMIC DNA]</scope>
    <source>
        <strain evidence="4 5">SC16a</strain>
    </source>
</reference>
<dbReference type="GO" id="GO:0005783">
    <property type="term" value="C:endoplasmic reticulum"/>
    <property type="evidence" value="ECO:0007669"/>
    <property type="project" value="TreeGrafter"/>
</dbReference>
<name>A0A2A9P292_OPHUN</name>
<dbReference type="SUPFAM" id="SSF56300">
    <property type="entry name" value="Metallo-dependent phosphatases"/>
    <property type="match status" value="1"/>
</dbReference>
<dbReference type="Proteomes" id="UP000037136">
    <property type="component" value="Unassembled WGS sequence"/>
</dbReference>
<feature type="transmembrane region" description="Helical" evidence="3">
    <location>
        <begin position="515"/>
        <end position="535"/>
    </location>
</feature>
<gene>
    <name evidence="4" type="ORF">XA68_11254</name>
</gene>
<comment type="caution">
    <text evidence="4">The sequence shown here is derived from an EMBL/GenBank/DDBJ whole genome shotgun (WGS) entry which is preliminary data.</text>
</comment>
<evidence type="ECO:0000313" key="4">
    <source>
        <dbReference type="EMBL" id="PFH54982.1"/>
    </source>
</evidence>
<dbReference type="STRING" id="268505.A0A2A9P292"/>
<dbReference type="GO" id="GO:0016020">
    <property type="term" value="C:membrane"/>
    <property type="evidence" value="ECO:0007669"/>
    <property type="project" value="GOC"/>
</dbReference>
<keyword evidence="3" id="KW-1133">Transmembrane helix</keyword>
<dbReference type="PANTHER" id="PTHR13315">
    <property type="entry name" value="METALLO PHOSPHOESTERASE RELATED"/>
    <property type="match status" value="1"/>
</dbReference>
<reference evidence="4 5" key="2">
    <citation type="journal article" date="2017" name="Sci. Rep.">
        <title>Ant-infecting Ophiocordyceps genomes reveal a high diversity of potential behavioral manipulation genes and a possible major role for enterotoxins.</title>
        <authorList>
            <person name="de Bekker C."/>
            <person name="Ohm R.A."/>
            <person name="Evans H.C."/>
            <person name="Brachmann A."/>
            <person name="Hughes D.P."/>
        </authorList>
    </citation>
    <scope>NUCLEOTIDE SEQUENCE [LARGE SCALE GENOMIC DNA]</scope>
    <source>
        <strain evidence="4 5">SC16a</strain>
    </source>
</reference>
<dbReference type="PANTHER" id="PTHR13315:SF4">
    <property type="entry name" value="METALLOPHOSPHOESTERASE, ISOFORM E"/>
    <property type="match status" value="1"/>
</dbReference>
<feature type="region of interest" description="Disordered" evidence="2">
    <location>
        <begin position="428"/>
        <end position="461"/>
    </location>
</feature>
<sequence>MRRGYLALQGRLHPDSLFFLGDLFDGGREWKTHQGRFVDPHWGIRRPEREQKRLAKWHRKYGEKYWLGEYRRFSDIFFRPWNVGGAAPGPWQRGRKLVASLPGNHDLGFGAQVQVPVRDRFGAFFGDVNRVDVVGNHTIVSVDTVSLSADSSKYKDGHDLRPIYGPVHDFLDHVQTAKRKAARDELDVWYGVDRGQRFAHAVEDLNGADLSRFPAADDGAGGPDWPTILLTHVPLYREPGTPCGPRRERWPPTKPRRGQTGPVVPDHGNAISVAAGYQYQNVLSEEDSLRLVGSVGNITHVFSGDDHDYCELVHGEARGRVRETTVKSFSMAMGVSTPGFVMASLWNPVGADGKPIPGSPPTTMQTHLCLMPNQLRTYAMYAALAALSLVILSARALLMPVLRLTPFALEPETTTTTTTTVLLPVRSATGKAKAEPPVRRPAASATTATERNGSSRWSSRKGRRWTGVDYDYYYDDDYYHKSGPRITLDRDFYDGGKAWKRARNRTALGTIWRELWTTVWRVAWMTGLVWLYLAMKG</sequence>
<dbReference type="InterPro" id="IPR029052">
    <property type="entry name" value="Metallo-depent_PP-like"/>
</dbReference>
<accession>A0A2A9P292</accession>
<protein>
    <submittedName>
        <fullName evidence="4">Uncharacterized protein</fullName>
    </submittedName>
</protein>
<proteinExistence type="predicted"/>
<dbReference type="AlphaFoldDB" id="A0A2A9P292"/>
<dbReference type="OrthoDB" id="5977743at2759"/>
<evidence type="ECO:0000256" key="1">
    <source>
        <dbReference type="ARBA" id="ARBA00023136"/>
    </source>
</evidence>
<keyword evidence="3" id="KW-0812">Transmembrane</keyword>
<organism evidence="4 5">
    <name type="scientific">Ophiocordyceps unilateralis</name>
    <name type="common">Zombie-ant fungus</name>
    <name type="synonym">Torrubia unilateralis</name>
    <dbReference type="NCBI Taxonomy" id="268505"/>
    <lineage>
        <taxon>Eukaryota</taxon>
        <taxon>Fungi</taxon>
        <taxon>Dikarya</taxon>
        <taxon>Ascomycota</taxon>
        <taxon>Pezizomycotina</taxon>
        <taxon>Sordariomycetes</taxon>
        <taxon>Hypocreomycetidae</taxon>
        <taxon>Hypocreales</taxon>
        <taxon>Ophiocordycipitaceae</taxon>
        <taxon>Ophiocordyceps</taxon>
    </lineage>
</organism>
<evidence type="ECO:0000256" key="2">
    <source>
        <dbReference type="SAM" id="MobiDB-lite"/>
    </source>
</evidence>
<evidence type="ECO:0000256" key="3">
    <source>
        <dbReference type="SAM" id="Phobius"/>
    </source>
</evidence>
<dbReference type="InterPro" id="IPR033308">
    <property type="entry name" value="PGAP5/Cdc1/Ted1"/>
</dbReference>